<dbReference type="InterPro" id="IPR002314">
    <property type="entry name" value="aa-tRNA-synt_IIb"/>
</dbReference>
<proteinExistence type="predicted"/>
<dbReference type="AlphaFoldDB" id="A0A1G1YZ58"/>
<dbReference type="GO" id="GO:0006433">
    <property type="term" value="P:prolyl-tRNA aminoacylation"/>
    <property type="evidence" value="ECO:0007669"/>
    <property type="project" value="InterPro"/>
</dbReference>
<dbReference type="GO" id="GO:0005524">
    <property type="term" value="F:ATP binding"/>
    <property type="evidence" value="ECO:0007669"/>
    <property type="project" value="UniProtKB-KW"/>
</dbReference>
<dbReference type="PANTHER" id="PTHR42753:SF2">
    <property type="entry name" value="PROLINE--TRNA LIGASE"/>
    <property type="match status" value="1"/>
</dbReference>
<accession>A0A1G1YZ58</accession>
<name>A0A1G1YZ58_9BACT</name>
<evidence type="ECO:0000256" key="3">
    <source>
        <dbReference type="ARBA" id="ARBA00022598"/>
    </source>
</evidence>
<gene>
    <name evidence="11" type="ORF">A2Y84_02240</name>
</gene>
<dbReference type="PANTHER" id="PTHR42753">
    <property type="entry name" value="MITOCHONDRIAL RIBOSOME PROTEIN L39/PROLYL-TRNA LIGASE FAMILY MEMBER"/>
    <property type="match status" value="1"/>
</dbReference>
<evidence type="ECO:0000256" key="5">
    <source>
        <dbReference type="ARBA" id="ARBA00022840"/>
    </source>
</evidence>
<keyword evidence="7 11" id="KW-0030">Aminoacyl-tRNA synthetase</keyword>
<dbReference type="Proteomes" id="UP000177062">
    <property type="component" value="Unassembled WGS sequence"/>
</dbReference>
<organism evidence="11 12">
    <name type="scientific">Candidatus Colwellbacteria bacterium RBG_13_48_8</name>
    <dbReference type="NCBI Taxonomy" id="1797685"/>
    <lineage>
        <taxon>Bacteria</taxon>
        <taxon>Candidatus Colwelliibacteriota</taxon>
    </lineage>
</organism>
<evidence type="ECO:0000256" key="2">
    <source>
        <dbReference type="ARBA" id="ARBA00019110"/>
    </source>
</evidence>
<keyword evidence="4" id="KW-0547">Nucleotide-binding</keyword>
<dbReference type="PRINTS" id="PR01046">
    <property type="entry name" value="TRNASYNTHPRO"/>
</dbReference>
<sequence>MRQSELYTKTVKNLPKDETAKNARWLIRAGYIYKDMAGAYAYLPLGLRVLKKIEQIIREEMNAIGGQELMMTALQNPEVWQATKRWDDKVVDIWFKTRGDSLGLAHTHEEPITKMMTHYIHSYKDLPTYVYQFQTKFRNELRAKSGLLRVREFLMKDLYSFDADAAGLERFYQLCIQAYQRIFKRVGLGSCTYLTFAGGGSFSKYSHEFQTISDAGENIVLLDPQKKVAINKEVYGSAVLKELKLKKNNLVEKKAIEVANIFKLGTKFSIPLGLSYKDKRGQSKPVVMGSYGIGLGRLMATVVEVLADSRGLVWPESIAPFKV</sequence>
<dbReference type="GO" id="GO:0005829">
    <property type="term" value="C:cytosol"/>
    <property type="evidence" value="ECO:0007669"/>
    <property type="project" value="TreeGrafter"/>
</dbReference>
<reference evidence="11 12" key="1">
    <citation type="journal article" date="2016" name="Nat. Commun.">
        <title>Thousands of microbial genomes shed light on interconnected biogeochemical processes in an aquifer system.</title>
        <authorList>
            <person name="Anantharaman K."/>
            <person name="Brown C.T."/>
            <person name="Hug L.A."/>
            <person name="Sharon I."/>
            <person name="Castelle C.J."/>
            <person name="Probst A.J."/>
            <person name="Thomas B.C."/>
            <person name="Singh A."/>
            <person name="Wilkins M.J."/>
            <person name="Karaoz U."/>
            <person name="Brodie E.L."/>
            <person name="Williams K.H."/>
            <person name="Hubbard S.S."/>
            <person name="Banfield J.F."/>
        </authorList>
    </citation>
    <scope>NUCLEOTIDE SEQUENCE [LARGE SCALE GENOMIC DNA]</scope>
</reference>
<dbReference type="InterPro" id="IPR002316">
    <property type="entry name" value="Pro-tRNA-ligase_IIa"/>
</dbReference>
<dbReference type="SUPFAM" id="SSF55681">
    <property type="entry name" value="Class II aaRS and biotin synthetases"/>
    <property type="match status" value="1"/>
</dbReference>
<dbReference type="EC" id="6.1.1.15" evidence="1"/>
<dbReference type="EMBL" id="MHIT01000009">
    <property type="protein sequence ID" value="OGY57046.1"/>
    <property type="molecule type" value="Genomic_DNA"/>
</dbReference>
<feature type="domain" description="Aminoacyl-transfer RNA synthetases class-II family profile" evidence="10">
    <location>
        <begin position="38"/>
        <end position="315"/>
    </location>
</feature>
<protein>
    <recommendedName>
        <fullName evidence="2">Proline--tRNA ligase</fullName>
        <ecNumber evidence="1">6.1.1.15</ecNumber>
    </recommendedName>
    <alternativeName>
        <fullName evidence="8">Prolyl-tRNA synthetase</fullName>
    </alternativeName>
</protein>
<evidence type="ECO:0000313" key="12">
    <source>
        <dbReference type="Proteomes" id="UP000177062"/>
    </source>
</evidence>
<evidence type="ECO:0000256" key="4">
    <source>
        <dbReference type="ARBA" id="ARBA00022741"/>
    </source>
</evidence>
<comment type="catalytic activity">
    <reaction evidence="9">
        <text>tRNA(Pro) + L-proline + ATP = L-prolyl-tRNA(Pro) + AMP + diphosphate</text>
        <dbReference type="Rhea" id="RHEA:14305"/>
        <dbReference type="Rhea" id="RHEA-COMP:9700"/>
        <dbReference type="Rhea" id="RHEA-COMP:9702"/>
        <dbReference type="ChEBI" id="CHEBI:30616"/>
        <dbReference type="ChEBI" id="CHEBI:33019"/>
        <dbReference type="ChEBI" id="CHEBI:60039"/>
        <dbReference type="ChEBI" id="CHEBI:78442"/>
        <dbReference type="ChEBI" id="CHEBI:78532"/>
        <dbReference type="ChEBI" id="CHEBI:456215"/>
        <dbReference type="EC" id="6.1.1.15"/>
    </reaction>
</comment>
<dbReference type="PROSITE" id="PS50862">
    <property type="entry name" value="AA_TRNA_LIGASE_II"/>
    <property type="match status" value="1"/>
</dbReference>
<evidence type="ECO:0000256" key="7">
    <source>
        <dbReference type="ARBA" id="ARBA00023146"/>
    </source>
</evidence>
<dbReference type="Pfam" id="PF00587">
    <property type="entry name" value="tRNA-synt_2b"/>
    <property type="match status" value="1"/>
</dbReference>
<keyword evidence="3" id="KW-0436">Ligase</keyword>
<evidence type="ECO:0000256" key="1">
    <source>
        <dbReference type="ARBA" id="ARBA00012831"/>
    </source>
</evidence>
<evidence type="ECO:0000256" key="9">
    <source>
        <dbReference type="ARBA" id="ARBA00047671"/>
    </source>
</evidence>
<comment type="caution">
    <text evidence="11">The sequence shown here is derived from an EMBL/GenBank/DDBJ whole genome shotgun (WGS) entry which is preliminary data.</text>
</comment>
<evidence type="ECO:0000256" key="8">
    <source>
        <dbReference type="ARBA" id="ARBA00029731"/>
    </source>
</evidence>
<feature type="non-terminal residue" evidence="11">
    <location>
        <position position="323"/>
    </location>
</feature>
<dbReference type="InterPro" id="IPR045864">
    <property type="entry name" value="aa-tRNA-synth_II/BPL/LPL"/>
</dbReference>
<dbReference type="InterPro" id="IPR006195">
    <property type="entry name" value="aa-tRNA-synth_II"/>
</dbReference>
<evidence type="ECO:0000256" key="6">
    <source>
        <dbReference type="ARBA" id="ARBA00022917"/>
    </source>
</evidence>
<dbReference type="GO" id="GO:0004827">
    <property type="term" value="F:proline-tRNA ligase activity"/>
    <property type="evidence" value="ECO:0007669"/>
    <property type="project" value="UniProtKB-EC"/>
</dbReference>
<evidence type="ECO:0000313" key="11">
    <source>
        <dbReference type="EMBL" id="OGY57046.1"/>
    </source>
</evidence>
<dbReference type="Gene3D" id="3.30.930.10">
    <property type="entry name" value="Bira Bifunctional Protein, Domain 2"/>
    <property type="match status" value="1"/>
</dbReference>
<keyword evidence="6" id="KW-0648">Protein biosynthesis</keyword>
<evidence type="ECO:0000259" key="10">
    <source>
        <dbReference type="PROSITE" id="PS50862"/>
    </source>
</evidence>
<keyword evidence="5" id="KW-0067">ATP-binding</keyword>
<dbReference type="InterPro" id="IPR050062">
    <property type="entry name" value="Pro-tRNA_synthetase"/>
</dbReference>